<sequence>MQTVQLACWDSEIPHNRFLRLCVFFLFLFLIFECLYHKLLLLDITIIDFHALIHNILGENGTVEHALGFSSKRCSSQMITQREPPTELTPSTRIKLGYRATFPSIPVVLKFLCKPIIDMALRRRVGMDTLSSRSRVNRNGDVENG</sequence>
<evidence type="ECO:0000313" key="3">
    <source>
        <dbReference type="Proteomes" id="UP000054567"/>
    </source>
</evidence>
<evidence type="ECO:0000313" key="2">
    <source>
        <dbReference type="EMBL" id="KMM72857.1"/>
    </source>
</evidence>
<dbReference type="Proteomes" id="UP000054567">
    <property type="component" value="Unassembled WGS sequence"/>
</dbReference>
<reference evidence="2 3" key="1">
    <citation type="submission" date="2007-06" db="EMBL/GenBank/DDBJ databases">
        <title>The Genome Sequence of Coccidioides posadasii RMSCC_3488.</title>
        <authorList>
            <consortium name="Coccidioides Genome Resources Consortium"/>
            <consortium name="The Broad Institute Genome Sequencing Platform"/>
            <person name="Henn M.R."/>
            <person name="Sykes S."/>
            <person name="Young S."/>
            <person name="Jaffe D."/>
            <person name="Berlin A."/>
            <person name="Alvarez P."/>
            <person name="Butler J."/>
            <person name="Gnerre S."/>
            <person name="Grabherr M."/>
            <person name="Mauceli E."/>
            <person name="Brockman W."/>
            <person name="Kodira C."/>
            <person name="Alvarado L."/>
            <person name="Zeng Q."/>
            <person name="Crawford M."/>
            <person name="Antoine C."/>
            <person name="Devon K."/>
            <person name="Galgiani J."/>
            <person name="Orsborn K."/>
            <person name="Lewis M.L."/>
            <person name="Nusbaum C."/>
            <person name="Galagan J."/>
            <person name="Birren B."/>
        </authorList>
    </citation>
    <scope>NUCLEOTIDE SEQUENCE [LARGE SCALE GENOMIC DNA]</scope>
    <source>
        <strain evidence="2 3">RMSCC 3488</strain>
    </source>
</reference>
<dbReference type="VEuPathDB" id="FungiDB:CPAG_09148"/>
<gene>
    <name evidence="2" type="ORF">CPAG_09148</name>
</gene>
<keyword evidence="1" id="KW-0812">Transmembrane</keyword>
<accession>A0A0J6ILP8</accession>
<organism evidence="2 3">
    <name type="scientific">Coccidioides posadasii RMSCC 3488</name>
    <dbReference type="NCBI Taxonomy" id="454284"/>
    <lineage>
        <taxon>Eukaryota</taxon>
        <taxon>Fungi</taxon>
        <taxon>Dikarya</taxon>
        <taxon>Ascomycota</taxon>
        <taxon>Pezizomycotina</taxon>
        <taxon>Eurotiomycetes</taxon>
        <taxon>Eurotiomycetidae</taxon>
        <taxon>Onygenales</taxon>
        <taxon>Onygenaceae</taxon>
        <taxon>Coccidioides</taxon>
    </lineage>
</organism>
<proteinExistence type="predicted"/>
<reference evidence="3" key="2">
    <citation type="journal article" date="2009" name="Genome Res.">
        <title>Comparative genomic analyses of the human fungal pathogens Coccidioides and their relatives.</title>
        <authorList>
            <person name="Sharpton T.J."/>
            <person name="Stajich J.E."/>
            <person name="Rounsley S.D."/>
            <person name="Gardner M.J."/>
            <person name="Wortman J.R."/>
            <person name="Jordar V.S."/>
            <person name="Maiti R."/>
            <person name="Kodira C.D."/>
            <person name="Neafsey D.E."/>
            <person name="Zeng Q."/>
            <person name="Hung C.-Y."/>
            <person name="McMahan C."/>
            <person name="Muszewska A."/>
            <person name="Grynberg M."/>
            <person name="Mandel M.A."/>
            <person name="Kellner E.M."/>
            <person name="Barker B.M."/>
            <person name="Galgiani J.N."/>
            <person name="Orbach M.J."/>
            <person name="Kirkland T.N."/>
            <person name="Cole G.T."/>
            <person name="Henn M.R."/>
            <person name="Birren B.W."/>
            <person name="Taylor J.W."/>
        </authorList>
    </citation>
    <scope>NUCLEOTIDE SEQUENCE [LARGE SCALE GENOMIC DNA]</scope>
    <source>
        <strain evidence="3">RMSCC 3488</strain>
    </source>
</reference>
<keyword evidence="1" id="KW-1133">Transmembrane helix</keyword>
<reference evidence="3" key="3">
    <citation type="journal article" date="2010" name="Genome Res.">
        <title>Population genomic sequencing of Coccidioides fungi reveals recent hybridization and transposon control.</title>
        <authorList>
            <person name="Neafsey D.E."/>
            <person name="Barker B.M."/>
            <person name="Sharpton T.J."/>
            <person name="Stajich J.E."/>
            <person name="Park D.J."/>
            <person name="Whiston E."/>
            <person name="Hung C.-Y."/>
            <person name="McMahan C."/>
            <person name="White J."/>
            <person name="Sykes S."/>
            <person name="Heiman D."/>
            <person name="Young S."/>
            <person name="Zeng Q."/>
            <person name="Abouelleil A."/>
            <person name="Aftuck L."/>
            <person name="Bessette D."/>
            <person name="Brown A."/>
            <person name="FitzGerald M."/>
            <person name="Lui A."/>
            <person name="Macdonald J.P."/>
            <person name="Priest M."/>
            <person name="Orbach M.J."/>
            <person name="Galgiani J.N."/>
            <person name="Kirkland T.N."/>
            <person name="Cole G.T."/>
            <person name="Birren B.W."/>
            <person name="Henn M.R."/>
            <person name="Taylor J.W."/>
            <person name="Rounsley S.D."/>
        </authorList>
    </citation>
    <scope>NUCLEOTIDE SEQUENCE [LARGE SCALE GENOMIC DNA]</scope>
    <source>
        <strain evidence="3">RMSCC 3488</strain>
    </source>
</reference>
<dbReference type="EMBL" id="DS268114">
    <property type="protein sequence ID" value="KMM72857.1"/>
    <property type="molecule type" value="Genomic_DNA"/>
</dbReference>
<keyword evidence="1" id="KW-0472">Membrane</keyword>
<protein>
    <submittedName>
        <fullName evidence="2">Uncharacterized protein</fullName>
    </submittedName>
</protein>
<dbReference type="AlphaFoldDB" id="A0A0J6ILP8"/>
<feature type="transmembrane region" description="Helical" evidence="1">
    <location>
        <begin position="18"/>
        <end position="36"/>
    </location>
</feature>
<name>A0A0J6ILP8_COCPO</name>
<evidence type="ECO:0000256" key="1">
    <source>
        <dbReference type="SAM" id="Phobius"/>
    </source>
</evidence>